<comment type="caution">
    <text evidence="1">The sequence shown here is derived from an EMBL/GenBank/DDBJ whole genome shotgun (WGS) entry which is preliminary data.</text>
</comment>
<accession>A0A6G0YWI3</accession>
<proteinExistence type="predicted"/>
<name>A0A6G0YWI3_APHCR</name>
<sequence>MCVITNRNSVSISNFGGDFRWQSEYPWCIIEVKRKHFPTVLKQIKKTKKKVTEKREFLRKTSFRSNRLFYMTIYYIYITGGGQLGHRQILLACGSRNAVWHPLKGCA</sequence>
<dbReference type="OrthoDB" id="21128at2759"/>
<protein>
    <submittedName>
        <fullName evidence="1">Uncharacterized protein</fullName>
    </submittedName>
</protein>
<dbReference type="EMBL" id="VUJU01002144">
    <property type="protein sequence ID" value="KAF0762451.1"/>
    <property type="molecule type" value="Genomic_DNA"/>
</dbReference>
<dbReference type="AlphaFoldDB" id="A0A6G0YWI3"/>
<organism evidence="1 2">
    <name type="scientific">Aphis craccivora</name>
    <name type="common">Cowpea aphid</name>
    <dbReference type="NCBI Taxonomy" id="307492"/>
    <lineage>
        <taxon>Eukaryota</taxon>
        <taxon>Metazoa</taxon>
        <taxon>Ecdysozoa</taxon>
        <taxon>Arthropoda</taxon>
        <taxon>Hexapoda</taxon>
        <taxon>Insecta</taxon>
        <taxon>Pterygota</taxon>
        <taxon>Neoptera</taxon>
        <taxon>Paraneoptera</taxon>
        <taxon>Hemiptera</taxon>
        <taxon>Sternorrhyncha</taxon>
        <taxon>Aphidomorpha</taxon>
        <taxon>Aphidoidea</taxon>
        <taxon>Aphididae</taxon>
        <taxon>Aphidini</taxon>
        <taxon>Aphis</taxon>
        <taxon>Aphis</taxon>
    </lineage>
</organism>
<reference evidence="1 2" key="1">
    <citation type="submission" date="2019-08" db="EMBL/GenBank/DDBJ databases">
        <title>Whole genome of Aphis craccivora.</title>
        <authorList>
            <person name="Voronova N.V."/>
            <person name="Shulinski R.S."/>
            <person name="Bandarenka Y.V."/>
            <person name="Zhorov D.G."/>
            <person name="Warner D."/>
        </authorList>
    </citation>
    <scope>NUCLEOTIDE SEQUENCE [LARGE SCALE GENOMIC DNA]</scope>
    <source>
        <strain evidence="1">180601</strain>
        <tissue evidence="1">Whole Body</tissue>
    </source>
</reference>
<keyword evidence="2" id="KW-1185">Reference proteome</keyword>
<evidence type="ECO:0000313" key="2">
    <source>
        <dbReference type="Proteomes" id="UP000478052"/>
    </source>
</evidence>
<dbReference type="Proteomes" id="UP000478052">
    <property type="component" value="Unassembled WGS sequence"/>
</dbReference>
<gene>
    <name evidence="1" type="ORF">FWK35_00008292</name>
</gene>
<evidence type="ECO:0000313" key="1">
    <source>
        <dbReference type="EMBL" id="KAF0762451.1"/>
    </source>
</evidence>